<dbReference type="InterPro" id="IPR017937">
    <property type="entry name" value="Thioredoxin_CS"/>
</dbReference>
<dbReference type="PANTHER" id="PTHR42852">
    <property type="entry name" value="THIOL:DISULFIDE INTERCHANGE PROTEIN DSBE"/>
    <property type="match status" value="1"/>
</dbReference>
<dbReference type="Pfam" id="PF00578">
    <property type="entry name" value="AhpC-TSA"/>
    <property type="match status" value="1"/>
</dbReference>
<organism evidence="3 4">
    <name type="scientific">Roseburia faecis</name>
    <dbReference type="NCBI Taxonomy" id="301302"/>
    <lineage>
        <taxon>Bacteria</taxon>
        <taxon>Bacillati</taxon>
        <taxon>Bacillota</taxon>
        <taxon>Clostridia</taxon>
        <taxon>Lachnospirales</taxon>
        <taxon>Lachnospiraceae</taxon>
        <taxon>Roseburia</taxon>
    </lineage>
</organism>
<feature type="domain" description="Thioredoxin" evidence="2">
    <location>
        <begin position="156"/>
        <end position="308"/>
    </location>
</feature>
<dbReference type="GO" id="GO:0016491">
    <property type="term" value="F:oxidoreductase activity"/>
    <property type="evidence" value="ECO:0007669"/>
    <property type="project" value="InterPro"/>
</dbReference>
<dbReference type="AlphaFoldDB" id="A0A844KQU9"/>
<protein>
    <submittedName>
        <fullName evidence="3">Redoxin domain-containing protein</fullName>
    </submittedName>
</protein>
<dbReference type="InterPro" id="IPR036249">
    <property type="entry name" value="Thioredoxin-like_sf"/>
</dbReference>
<evidence type="ECO:0000313" key="3">
    <source>
        <dbReference type="EMBL" id="MTR82857.1"/>
    </source>
</evidence>
<dbReference type="PANTHER" id="PTHR42852:SF18">
    <property type="entry name" value="CHROMOSOME UNDETERMINED SCAFFOLD_47, WHOLE GENOME SHOTGUN SEQUENCE"/>
    <property type="match status" value="1"/>
</dbReference>
<dbReference type="CDD" id="cd02966">
    <property type="entry name" value="TlpA_like_family"/>
    <property type="match status" value="1"/>
</dbReference>
<dbReference type="PROSITE" id="PS00194">
    <property type="entry name" value="THIOREDOXIN_1"/>
    <property type="match status" value="1"/>
</dbReference>
<dbReference type="PROSITE" id="PS51352">
    <property type="entry name" value="THIOREDOXIN_2"/>
    <property type="match status" value="1"/>
</dbReference>
<dbReference type="SUPFAM" id="SSF52833">
    <property type="entry name" value="Thioredoxin-like"/>
    <property type="match status" value="1"/>
</dbReference>
<dbReference type="InterPro" id="IPR050553">
    <property type="entry name" value="Thioredoxin_ResA/DsbE_sf"/>
</dbReference>
<dbReference type="EMBL" id="WNAL01000039">
    <property type="protein sequence ID" value="MTR82857.1"/>
    <property type="molecule type" value="Genomic_DNA"/>
</dbReference>
<comment type="caution">
    <text evidence="3">The sequence shown here is derived from an EMBL/GenBank/DDBJ whole genome shotgun (WGS) entry which is preliminary data.</text>
</comment>
<evidence type="ECO:0000256" key="1">
    <source>
        <dbReference type="SAM" id="SignalP"/>
    </source>
</evidence>
<dbReference type="Gene3D" id="3.40.30.10">
    <property type="entry name" value="Glutaredoxin"/>
    <property type="match status" value="1"/>
</dbReference>
<keyword evidence="1" id="KW-0732">Signal</keyword>
<evidence type="ECO:0000259" key="2">
    <source>
        <dbReference type="PROSITE" id="PS51352"/>
    </source>
</evidence>
<sequence>MDLQKNQKRRRRLIKMKKLTVMLLVMTLVFGLAACGNASEKGSTVTETQAQSAEDTGAGNAELNKLYEKENAIIAKHQELWNTVFNNIDKNKAADAGEQNYGTFLETQLDHVKDQFSEADLKKLDKDIEEIKKIEDQVTELTAQMGTENSGAQSANAETSVFPSFQAKDLDGNKVDSSIFSQNAVTVVNFWFNGCTPCVEELPALNKLNEELKAKGGQVIGVNTDSLDGNKEGIAEAKSILKKQGADYTNLSLDSDSEAGKYATNIMAFPTTVLVDRNGNIVGDPIMGGITSDEVYKKVTAAIDQILEKDKQ</sequence>
<dbReference type="InterPro" id="IPR013766">
    <property type="entry name" value="Thioredoxin_domain"/>
</dbReference>
<dbReference type="InterPro" id="IPR000866">
    <property type="entry name" value="AhpC/TSA"/>
</dbReference>
<feature type="chain" id="PRO_5032687438" evidence="1">
    <location>
        <begin position="39"/>
        <end position="312"/>
    </location>
</feature>
<reference evidence="3 4" key="1">
    <citation type="journal article" date="2019" name="Nat. Med.">
        <title>A library of human gut bacterial isolates paired with longitudinal multiomics data enables mechanistic microbiome research.</title>
        <authorList>
            <person name="Poyet M."/>
            <person name="Groussin M."/>
            <person name="Gibbons S.M."/>
            <person name="Avila-Pacheco J."/>
            <person name="Jiang X."/>
            <person name="Kearney S.M."/>
            <person name="Perrotta A.R."/>
            <person name="Berdy B."/>
            <person name="Zhao S."/>
            <person name="Lieberman T.D."/>
            <person name="Swanson P.K."/>
            <person name="Smith M."/>
            <person name="Roesemann S."/>
            <person name="Alexander J.E."/>
            <person name="Rich S.A."/>
            <person name="Livny J."/>
            <person name="Vlamakis H."/>
            <person name="Clish C."/>
            <person name="Bullock K."/>
            <person name="Deik A."/>
            <person name="Scott J."/>
            <person name="Pierce K.A."/>
            <person name="Xavier R.J."/>
            <person name="Alm E.J."/>
        </authorList>
    </citation>
    <scope>NUCLEOTIDE SEQUENCE [LARGE SCALE GENOMIC DNA]</scope>
    <source>
        <strain evidence="3 4">BIOML-A1</strain>
    </source>
</reference>
<dbReference type="Proteomes" id="UP000446657">
    <property type="component" value="Unassembled WGS sequence"/>
</dbReference>
<accession>A0A844KQU9</accession>
<gene>
    <name evidence="3" type="ORF">GMD30_14465</name>
</gene>
<feature type="signal peptide" evidence="1">
    <location>
        <begin position="1"/>
        <end position="38"/>
    </location>
</feature>
<dbReference type="GO" id="GO:0016209">
    <property type="term" value="F:antioxidant activity"/>
    <property type="evidence" value="ECO:0007669"/>
    <property type="project" value="InterPro"/>
</dbReference>
<name>A0A844KQU9_9FIRM</name>
<dbReference type="PROSITE" id="PS51257">
    <property type="entry name" value="PROKAR_LIPOPROTEIN"/>
    <property type="match status" value="1"/>
</dbReference>
<evidence type="ECO:0000313" key="4">
    <source>
        <dbReference type="Proteomes" id="UP000446657"/>
    </source>
</evidence>
<proteinExistence type="predicted"/>